<evidence type="ECO:0000313" key="2">
    <source>
        <dbReference type="EMBL" id="RPB29325.1"/>
    </source>
</evidence>
<dbReference type="AlphaFoldDB" id="A0A3N4MN30"/>
<feature type="signal peptide" evidence="1">
    <location>
        <begin position="1"/>
        <end position="18"/>
    </location>
</feature>
<reference evidence="2 3" key="1">
    <citation type="journal article" date="2018" name="Nat. Ecol. Evol.">
        <title>Pezizomycetes genomes reveal the molecular basis of ectomycorrhizal truffle lifestyle.</title>
        <authorList>
            <person name="Murat C."/>
            <person name="Payen T."/>
            <person name="Noel B."/>
            <person name="Kuo A."/>
            <person name="Morin E."/>
            <person name="Chen J."/>
            <person name="Kohler A."/>
            <person name="Krizsan K."/>
            <person name="Balestrini R."/>
            <person name="Da Silva C."/>
            <person name="Montanini B."/>
            <person name="Hainaut M."/>
            <person name="Levati E."/>
            <person name="Barry K.W."/>
            <person name="Belfiori B."/>
            <person name="Cichocki N."/>
            <person name="Clum A."/>
            <person name="Dockter R.B."/>
            <person name="Fauchery L."/>
            <person name="Guy J."/>
            <person name="Iotti M."/>
            <person name="Le Tacon F."/>
            <person name="Lindquist E.A."/>
            <person name="Lipzen A."/>
            <person name="Malagnac F."/>
            <person name="Mello A."/>
            <person name="Molinier V."/>
            <person name="Miyauchi S."/>
            <person name="Poulain J."/>
            <person name="Riccioni C."/>
            <person name="Rubini A."/>
            <person name="Sitrit Y."/>
            <person name="Splivallo R."/>
            <person name="Traeger S."/>
            <person name="Wang M."/>
            <person name="Zifcakova L."/>
            <person name="Wipf D."/>
            <person name="Zambonelli A."/>
            <person name="Paolocci F."/>
            <person name="Nowrousian M."/>
            <person name="Ottonello S."/>
            <person name="Baldrian P."/>
            <person name="Spatafora J.W."/>
            <person name="Henrissat B."/>
            <person name="Nagy L.G."/>
            <person name="Aury J.M."/>
            <person name="Wincker P."/>
            <person name="Grigoriev I.V."/>
            <person name="Bonfante P."/>
            <person name="Martin F.M."/>
        </authorList>
    </citation>
    <scope>NUCLEOTIDE SEQUENCE [LARGE SCALE GENOMIC DNA]</scope>
    <source>
        <strain evidence="2 3">ATCC MYA-4762</strain>
    </source>
</reference>
<keyword evidence="1" id="KW-0732">Signal</keyword>
<dbReference type="STRING" id="1051890.A0A3N4MN30"/>
<dbReference type="InParanoid" id="A0A3N4MN30"/>
<proteinExistence type="predicted"/>
<evidence type="ECO:0000313" key="3">
    <source>
        <dbReference type="Proteomes" id="UP000267821"/>
    </source>
</evidence>
<organism evidence="2 3">
    <name type="scientific">Terfezia boudieri ATCC MYA-4762</name>
    <dbReference type="NCBI Taxonomy" id="1051890"/>
    <lineage>
        <taxon>Eukaryota</taxon>
        <taxon>Fungi</taxon>
        <taxon>Dikarya</taxon>
        <taxon>Ascomycota</taxon>
        <taxon>Pezizomycotina</taxon>
        <taxon>Pezizomycetes</taxon>
        <taxon>Pezizales</taxon>
        <taxon>Pezizaceae</taxon>
        <taxon>Terfezia</taxon>
    </lineage>
</organism>
<gene>
    <name evidence="2" type="ORF">L211DRAFT_776305</name>
</gene>
<feature type="chain" id="PRO_5018215693" evidence="1">
    <location>
        <begin position="19"/>
        <end position="160"/>
    </location>
</feature>
<feature type="non-terminal residue" evidence="2">
    <location>
        <position position="160"/>
    </location>
</feature>
<protein>
    <submittedName>
        <fullName evidence="2">Uncharacterized protein</fullName>
    </submittedName>
</protein>
<dbReference type="EMBL" id="ML121527">
    <property type="protein sequence ID" value="RPB29325.1"/>
    <property type="molecule type" value="Genomic_DNA"/>
</dbReference>
<name>A0A3N4MN30_9PEZI</name>
<accession>A0A3N4MN30</accession>
<keyword evidence="3" id="KW-1185">Reference proteome</keyword>
<sequence length="160" mass="17444">MKLSAAFTAAFLTASVSATGWRQQPPFPCPKNIANQCTDVEKVGFDWNDLGDDVPVTDYNGYKFEGWTCGSTPGKKSRLTGTQFGKKRIGCGLSKDEFTNTISCPSKEFSVGEIDVSTDVDKVDLEIHYIMPDNSVCKKFAKCYKDGETIPNDQCGGAKS</sequence>
<dbReference type="Proteomes" id="UP000267821">
    <property type="component" value="Unassembled WGS sequence"/>
</dbReference>
<evidence type="ECO:0000256" key="1">
    <source>
        <dbReference type="SAM" id="SignalP"/>
    </source>
</evidence>
<dbReference type="OrthoDB" id="5431405at2759"/>